<dbReference type="HOGENOM" id="CLU_063088_0_0_1"/>
<dbReference type="InterPro" id="IPR036875">
    <property type="entry name" value="Znf_CCHC_sf"/>
</dbReference>
<evidence type="ECO:0000259" key="3">
    <source>
        <dbReference type="PROSITE" id="PS50158"/>
    </source>
</evidence>
<evidence type="ECO:0000313" key="4">
    <source>
        <dbReference type="EMBL" id="KFX52933.1"/>
    </source>
</evidence>
<feature type="domain" description="CCHC-type" evidence="3">
    <location>
        <begin position="321"/>
        <end position="336"/>
    </location>
</feature>
<dbReference type="InterPro" id="IPR001878">
    <property type="entry name" value="Znf_CCHC"/>
</dbReference>
<feature type="compositionally biased region" description="Low complexity" evidence="2">
    <location>
        <begin position="282"/>
        <end position="293"/>
    </location>
</feature>
<feature type="compositionally biased region" description="Basic and acidic residues" evidence="2">
    <location>
        <begin position="295"/>
        <end position="304"/>
    </location>
</feature>
<sequence>MAKPPGSSNAAGKEPSNEQAQDFEQDKASRRMTLDLEELRLTDQPREPLTKEEFVSLCKSKPDELFEGLIDHLSKLESRVQEAESSRDDAGTDDVEFLEKENSDLKKQLKEHRLAMAELIEERDNARTQGSATGKKKSSKLRDGKPLNDGKDPLFESWLIDVETKLAENADHYPTARSRMHYVKSMCEGDAAEHLLPRFRNDSPYRYCDVQDIFDHLKTLYMDENRVKEELYYKLSFDMQRAMIKESTDNSISYEVFVQSCHTTANRLEQISEGEKRVRPRGNQGNNNHGNKGITESKPKDETPRSNLSFTKRKQLIAEKKCFNCKLPGHRADKCPLQKKTPDLKAMEKAPAKTQDDQEETDSENEDA</sequence>
<dbReference type="GO" id="GO:0003676">
    <property type="term" value="F:nucleic acid binding"/>
    <property type="evidence" value="ECO:0007669"/>
    <property type="project" value="InterPro"/>
</dbReference>
<feature type="compositionally biased region" description="Basic and acidic residues" evidence="2">
    <location>
        <begin position="330"/>
        <end position="356"/>
    </location>
</feature>
<dbReference type="PROSITE" id="PS50158">
    <property type="entry name" value="ZF_CCHC"/>
    <property type="match status" value="1"/>
</dbReference>
<feature type="region of interest" description="Disordered" evidence="2">
    <location>
        <begin position="327"/>
        <end position="368"/>
    </location>
</feature>
<accession>A0A093Y626</accession>
<dbReference type="SMART" id="SM00343">
    <property type="entry name" value="ZnF_C2HC"/>
    <property type="match status" value="1"/>
</dbReference>
<evidence type="ECO:0000256" key="2">
    <source>
        <dbReference type="SAM" id="MobiDB-lite"/>
    </source>
</evidence>
<feature type="compositionally biased region" description="Polar residues" evidence="2">
    <location>
        <begin position="1"/>
        <end position="10"/>
    </location>
</feature>
<proteinExistence type="predicted"/>
<dbReference type="AlphaFoldDB" id="A0A093Y626"/>
<name>A0A093Y626_TALMA</name>
<gene>
    <name evidence="4" type="ORF">GQ26_0023180</name>
</gene>
<protein>
    <recommendedName>
        <fullName evidence="3">CCHC-type domain-containing protein</fullName>
    </recommendedName>
</protein>
<comment type="caution">
    <text evidence="4">The sequence shown here is derived from an EMBL/GenBank/DDBJ whole genome shotgun (WGS) entry which is preliminary data.</text>
</comment>
<dbReference type="GO" id="GO:0008270">
    <property type="term" value="F:zinc ion binding"/>
    <property type="evidence" value="ECO:0007669"/>
    <property type="project" value="UniProtKB-KW"/>
</dbReference>
<organism evidence="4">
    <name type="scientific">Talaromyces marneffei PM1</name>
    <dbReference type="NCBI Taxonomy" id="1077442"/>
    <lineage>
        <taxon>Eukaryota</taxon>
        <taxon>Fungi</taxon>
        <taxon>Dikarya</taxon>
        <taxon>Ascomycota</taxon>
        <taxon>Pezizomycotina</taxon>
        <taxon>Eurotiomycetes</taxon>
        <taxon>Eurotiomycetidae</taxon>
        <taxon>Eurotiales</taxon>
        <taxon>Trichocomaceae</taxon>
        <taxon>Talaromyces</taxon>
        <taxon>Talaromyces sect. Talaromyces</taxon>
    </lineage>
</organism>
<feature type="region of interest" description="Disordered" evidence="2">
    <location>
        <begin position="269"/>
        <end position="311"/>
    </location>
</feature>
<dbReference type="EMBL" id="JPOX01000002">
    <property type="protein sequence ID" value="KFX52933.1"/>
    <property type="molecule type" value="Genomic_DNA"/>
</dbReference>
<keyword evidence="1" id="KW-0862">Zinc</keyword>
<keyword evidence="1" id="KW-0863">Zinc-finger</keyword>
<feature type="region of interest" description="Disordered" evidence="2">
    <location>
        <begin position="121"/>
        <end position="148"/>
    </location>
</feature>
<keyword evidence="1" id="KW-0479">Metal-binding</keyword>
<reference evidence="4" key="1">
    <citation type="journal article" date="2014" name="PLoS Genet.">
        <title>Signature Gene Expression Reveals Novel Clues to the Molecular Mechanisms of Dimorphic Transition in Penicillium marneffei.</title>
        <authorList>
            <person name="Yang E."/>
            <person name="Wang G."/>
            <person name="Cai J."/>
            <person name="Woo P.C."/>
            <person name="Lau S.K."/>
            <person name="Yuen K.-Y."/>
            <person name="Chow W.-N."/>
            <person name="Lin X."/>
        </authorList>
    </citation>
    <scope>NUCLEOTIDE SEQUENCE [LARGE SCALE GENOMIC DNA]</scope>
    <source>
        <strain evidence="4">PM1</strain>
    </source>
</reference>
<dbReference type="SUPFAM" id="SSF57756">
    <property type="entry name" value="Retrovirus zinc finger-like domains"/>
    <property type="match status" value="1"/>
</dbReference>
<feature type="compositionally biased region" description="Acidic residues" evidence="2">
    <location>
        <begin position="357"/>
        <end position="368"/>
    </location>
</feature>
<feature type="region of interest" description="Disordered" evidence="2">
    <location>
        <begin position="1"/>
        <end position="31"/>
    </location>
</feature>
<evidence type="ECO:0000256" key="1">
    <source>
        <dbReference type="PROSITE-ProRule" id="PRU00047"/>
    </source>
</evidence>